<evidence type="ECO:0000313" key="2">
    <source>
        <dbReference type="Proteomes" id="UP000244336"/>
    </source>
</evidence>
<proteinExistence type="predicted"/>
<dbReference type="EMBL" id="CM009757">
    <property type="protein sequence ID" value="PUZ39147.1"/>
    <property type="molecule type" value="Genomic_DNA"/>
</dbReference>
<name>A0A2T7C748_9POAL</name>
<dbReference type="AlphaFoldDB" id="A0A2T7C748"/>
<gene>
    <name evidence="1" type="ORF">GQ55_9G262000</name>
</gene>
<organism evidence="1 2">
    <name type="scientific">Panicum hallii var. hallii</name>
    <dbReference type="NCBI Taxonomy" id="1504633"/>
    <lineage>
        <taxon>Eukaryota</taxon>
        <taxon>Viridiplantae</taxon>
        <taxon>Streptophyta</taxon>
        <taxon>Embryophyta</taxon>
        <taxon>Tracheophyta</taxon>
        <taxon>Spermatophyta</taxon>
        <taxon>Magnoliopsida</taxon>
        <taxon>Liliopsida</taxon>
        <taxon>Poales</taxon>
        <taxon>Poaceae</taxon>
        <taxon>PACMAD clade</taxon>
        <taxon>Panicoideae</taxon>
        <taxon>Panicodae</taxon>
        <taxon>Paniceae</taxon>
        <taxon>Panicinae</taxon>
        <taxon>Panicum</taxon>
        <taxon>Panicum sect. Panicum</taxon>
    </lineage>
</organism>
<evidence type="ECO:0000313" key="1">
    <source>
        <dbReference type="EMBL" id="PUZ39147.1"/>
    </source>
</evidence>
<dbReference type="OrthoDB" id="632669at2759"/>
<dbReference type="Proteomes" id="UP000244336">
    <property type="component" value="Chromosome 9"/>
</dbReference>
<accession>A0A2T7C748</accession>
<dbReference type="Gramene" id="PUZ39147">
    <property type="protein sequence ID" value="PUZ39147"/>
    <property type="gene ID" value="GQ55_9G262000"/>
</dbReference>
<reference evidence="1 2" key="1">
    <citation type="submission" date="2018-04" db="EMBL/GenBank/DDBJ databases">
        <title>WGS assembly of Panicum hallii var. hallii HAL2.</title>
        <authorList>
            <person name="Lovell J."/>
            <person name="Jenkins J."/>
            <person name="Lowry D."/>
            <person name="Mamidi S."/>
            <person name="Sreedasyam A."/>
            <person name="Weng X."/>
            <person name="Barry K."/>
            <person name="Bonette J."/>
            <person name="Campitelli B."/>
            <person name="Daum C."/>
            <person name="Gordon S."/>
            <person name="Gould B."/>
            <person name="Lipzen A."/>
            <person name="MacQueen A."/>
            <person name="Palacio-Mejia J."/>
            <person name="Plott C."/>
            <person name="Shakirov E."/>
            <person name="Shu S."/>
            <person name="Yoshinaga Y."/>
            <person name="Zane M."/>
            <person name="Rokhsar D."/>
            <person name="Grimwood J."/>
            <person name="Schmutz J."/>
            <person name="Juenger T."/>
        </authorList>
    </citation>
    <scope>NUCLEOTIDE SEQUENCE [LARGE SCALE GENOMIC DNA]</scope>
    <source>
        <strain evidence="2">cv. HAL2</strain>
    </source>
</reference>
<protein>
    <submittedName>
        <fullName evidence="1">Uncharacterized protein</fullName>
    </submittedName>
</protein>
<sequence length="98" mass="11278">MWKQVNIGPITRSRSKKLQQQVTSLLDEINFNIFENFILPKCSTLVVLRFTHDEKNITLHGDDLERSDQPTSEGELQSSEIDSSILFLAVRTTMKNQL</sequence>
<keyword evidence="2" id="KW-1185">Reference proteome</keyword>